<keyword evidence="1" id="KW-0732">Signal</keyword>
<reference evidence="2" key="1">
    <citation type="journal article" date="2013" name="Proc. Natl. Acad. Sci. U.S.A.">
        <title>Mapping gene clusters within arrayed metagenomic libraries to expand the structural diversity of biomedically relevant natural products.</title>
        <authorList>
            <person name="Owen J.G."/>
            <person name="Reddy B.V."/>
            <person name="Ternei M.A."/>
            <person name="Charlop-Powers Z."/>
            <person name="Calle P.Y."/>
            <person name="Kim J.H."/>
            <person name="Brady S.F."/>
        </authorList>
    </citation>
    <scope>NUCLEOTIDE SEQUENCE</scope>
</reference>
<evidence type="ECO:0000256" key="1">
    <source>
        <dbReference type="SAM" id="SignalP"/>
    </source>
</evidence>
<organism evidence="2">
    <name type="scientific">uncultured bacterium esnapd14</name>
    <dbReference type="NCBI Taxonomy" id="1366594"/>
    <lineage>
        <taxon>Bacteria</taxon>
        <taxon>environmental samples</taxon>
    </lineage>
</organism>
<name>S5TMY0_9BACT</name>
<protein>
    <recommendedName>
        <fullName evidence="3">Lipoprotein</fullName>
    </recommendedName>
</protein>
<dbReference type="Gene3D" id="2.40.420.20">
    <property type="match status" value="1"/>
</dbReference>
<dbReference type="EMBL" id="KF264553">
    <property type="protein sequence ID" value="AGS49738.1"/>
    <property type="molecule type" value="Genomic_DNA"/>
</dbReference>
<dbReference type="AlphaFoldDB" id="S5TMY0"/>
<evidence type="ECO:0008006" key="3">
    <source>
        <dbReference type="Google" id="ProtNLM"/>
    </source>
</evidence>
<feature type="signal peptide" evidence="1">
    <location>
        <begin position="1"/>
        <end position="19"/>
    </location>
</feature>
<dbReference type="PROSITE" id="PS51257">
    <property type="entry name" value="PROKAR_LIPOPROTEIN"/>
    <property type="match status" value="1"/>
</dbReference>
<proteinExistence type="predicted"/>
<evidence type="ECO:0000313" key="2">
    <source>
        <dbReference type="EMBL" id="AGS49738.1"/>
    </source>
</evidence>
<sequence length="144" mass="14680">MRKSVLALIALGLALGGCAAEGFAEPPAGDKPANVEAIAGSSLKKITLAEKASQRLGIKTAAVATSTVDGQQLTTVPYGALLYDPAGKTWVYTNPQPLVFVRHEVTVVRIAKDIVLLSAGPPAGTQVVTVGVAELYGAEVGVGK</sequence>
<accession>S5TMY0</accession>
<feature type="chain" id="PRO_5004532518" description="Lipoprotein" evidence="1">
    <location>
        <begin position="20"/>
        <end position="144"/>
    </location>
</feature>